<evidence type="ECO:0000256" key="5">
    <source>
        <dbReference type="ARBA" id="ARBA00022553"/>
    </source>
</evidence>
<evidence type="ECO:0000256" key="6">
    <source>
        <dbReference type="ARBA" id="ARBA00022679"/>
    </source>
</evidence>
<dbReference type="Gene3D" id="1.10.287.130">
    <property type="match status" value="1"/>
</dbReference>
<evidence type="ECO:0000256" key="11">
    <source>
        <dbReference type="ARBA" id="ARBA00022989"/>
    </source>
</evidence>
<keyword evidence="7 14" id="KW-0812">Transmembrane</keyword>
<evidence type="ECO:0000256" key="3">
    <source>
        <dbReference type="ARBA" id="ARBA00012438"/>
    </source>
</evidence>
<dbReference type="HOGENOM" id="CLU_000445_73_3_9"/>
<evidence type="ECO:0000259" key="15">
    <source>
        <dbReference type="PROSITE" id="PS50109"/>
    </source>
</evidence>
<keyword evidence="8" id="KW-0547">Nucleotide-binding</keyword>
<dbReference type="InterPro" id="IPR050398">
    <property type="entry name" value="HssS/ArlS-like"/>
</dbReference>
<evidence type="ECO:0000256" key="10">
    <source>
        <dbReference type="ARBA" id="ARBA00022840"/>
    </source>
</evidence>
<dbReference type="InterPro" id="IPR003661">
    <property type="entry name" value="HisK_dim/P_dom"/>
</dbReference>
<keyword evidence="10" id="KW-0067">ATP-binding</keyword>
<evidence type="ECO:0000256" key="8">
    <source>
        <dbReference type="ARBA" id="ARBA00022741"/>
    </source>
</evidence>
<dbReference type="InterPro" id="IPR036890">
    <property type="entry name" value="HATPase_C_sf"/>
</dbReference>
<dbReference type="InterPro" id="IPR003594">
    <property type="entry name" value="HATPase_dom"/>
</dbReference>
<comment type="catalytic activity">
    <reaction evidence="1">
        <text>ATP + protein L-histidine = ADP + protein N-phospho-L-histidine.</text>
        <dbReference type="EC" id="2.7.13.3"/>
    </reaction>
</comment>
<dbReference type="EMBL" id="CP004121">
    <property type="protein sequence ID" value="AGF56951.1"/>
    <property type="molecule type" value="Genomic_DNA"/>
</dbReference>
<proteinExistence type="predicted"/>
<dbReference type="EC" id="2.7.13.3" evidence="3"/>
<dbReference type="eggNOG" id="COG2205">
    <property type="taxonomic scope" value="Bacteria"/>
</dbReference>
<dbReference type="SMART" id="SM00388">
    <property type="entry name" value="HisKA"/>
    <property type="match status" value="1"/>
</dbReference>
<accession>M1MQD2</accession>
<dbReference type="STRING" id="36745.CLSAP_29970"/>
<dbReference type="SMART" id="SM00387">
    <property type="entry name" value="HATPase_c"/>
    <property type="match status" value="1"/>
</dbReference>
<dbReference type="AlphaFoldDB" id="M1MQD2"/>
<dbReference type="PANTHER" id="PTHR45528">
    <property type="entry name" value="SENSOR HISTIDINE KINASE CPXA"/>
    <property type="match status" value="1"/>
</dbReference>
<keyword evidence="6 16" id="KW-0808">Transferase</keyword>
<evidence type="ECO:0000256" key="14">
    <source>
        <dbReference type="SAM" id="Phobius"/>
    </source>
</evidence>
<evidence type="ECO:0000256" key="4">
    <source>
        <dbReference type="ARBA" id="ARBA00022475"/>
    </source>
</evidence>
<dbReference type="RefSeq" id="WP_015393269.1">
    <property type="nucleotide sequence ID" value="NC_020291.1"/>
</dbReference>
<feature type="transmembrane region" description="Helical" evidence="14">
    <location>
        <begin position="250"/>
        <end position="273"/>
    </location>
</feature>
<keyword evidence="17" id="KW-1185">Reference proteome</keyword>
<dbReference type="SUPFAM" id="SSF55874">
    <property type="entry name" value="ATPase domain of HSP90 chaperone/DNA topoisomerase II/histidine kinase"/>
    <property type="match status" value="1"/>
</dbReference>
<dbReference type="OrthoDB" id="9792991at2"/>
<dbReference type="PANTHER" id="PTHR45528:SF1">
    <property type="entry name" value="SENSOR HISTIDINE KINASE CPXA"/>
    <property type="match status" value="1"/>
</dbReference>
<dbReference type="SUPFAM" id="SSF47384">
    <property type="entry name" value="Homodimeric domain of signal transducing histidine kinase"/>
    <property type="match status" value="1"/>
</dbReference>
<evidence type="ECO:0000256" key="12">
    <source>
        <dbReference type="ARBA" id="ARBA00023012"/>
    </source>
</evidence>
<sequence length="790" mass="91019">MDTKLNDSNNEARKIKIDSKNTRKIFIINLIAIILFFTIGTLMVGIYPKIENAGKANSLSFYNYDFIIEDFSKSIYVLYKDALETQQNKTIDVNDIYIKSELKAKDSNEYEVLKKSLNDHLDSWSSYLNNEYRNVDYVVLDKSNNIIKTNTDNTSNTLLNSNDIDNNYFFYVSISFDENGNNVINRIYGVNEHDFRNALNNQFKLNYLFYTDNYNIDKPIKNMTFIYGIGKNLKYNDNSSALIEQGQADAYSNITIIYVSILGGIIVLLSLCIPLKVEKEIIICKQLFKFPFEILMSLVGSLVVIMFIGSGAIVLYTLNSDFVTKGLKQIGIDPNSGNIIVYLSNIIYWSIFSTLILVVIFTFKKIFSISLMKYFKEKTLIGLIIMNAKRNIKKTYENVDNIFENVDIKEKSNKAIEIINSCYRYLNKKIQSLIKRIYTTIFNINIREKSSKVTVKLLGINFIFDLFIIIIFFAGCIIFVNNEEGLILWAFLILIFYNIVLFIFIEKYFTKLRNKFIMLLDATNRIADGKLDIKIEEDAGIFNPFKENLRKIQVGFKKAVDEEVKSQKMKTDLISNVSHDLKTPLTSIITYVDLLKNEDITEDERKSYIDTLDRKSQRLKFLIEDLFEVSKATSGNITLNLVKVDIVELMKQTQIELEDKINNSGLKIKNNFSSNKIILELDSQKTFRIFENLLNNVVKYAMKNSRVYVDINELEDSVEITIKNMSAEEVSFNSFEIVERFQRGDKSRNTEGSGLGLAIVKSFVEAQGGNFNIEVDGDLFKAIIIFKLTK</sequence>
<dbReference type="Pfam" id="PF02518">
    <property type="entry name" value="HATPase_c"/>
    <property type="match status" value="1"/>
</dbReference>
<dbReference type="GO" id="GO:0000155">
    <property type="term" value="F:phosphorelay sensor kinase activity"/>
    <property type="evidence" value="ECO:0007669"/>
    <property type="project" value="InterPro"/>
</dbReference>
<evidence type="ECO:0000256" key="9">
    <source>
        <dbReference type="ARBA" id="ARBA00022777"/>
    </source>
</evidence>
<dbReference type="Gene3D" id="3.30.565.10">
    <property type="entry name" value="Histidine kinase-like ATPase, C-terminal domain"/>
    <property type="match status" value="1"/>
</dbReference>
<dbReference type="FunFam" id="1.10.287.130:FF:000008">
    <property type="entry name" value="Two-component sensor histidine kinase"/>
    <property type="match status" value="1"/>
</dbReference>
<feature type="transmembrane region" description="Helical" evidence="14">
    <location>
        <begin position="486"/>
        <end position="505"/>
    </location>
</feature>
<organism evidence="16 17">
    <name type="scientific">Clostridium saccharoperbutylacetonicum N1-4(HMT)</name>
    <dbReference type="NCBI Taxonomy" id="931276"/>
    <lineage>
        <taxon>Bacteria</taxon>
        <taxon>Bacillati</taxon>
        <taxon>Bacillota</taxon>
        <taxon>Clostridia</taxon>
        <taxon>Eubacteriales</taxon>
        <taxon>Clostridiaceae</taxon>
        <taxon>Clostridium</taxon>
    </lineage>
</organism>
<dbReference type="InterPro" id="IPR005467">
    <property type="entry name" value="His_kinase_dom"/>
</dbReference>
<dbReference type="Proteomes" id="UP000011728">
    <property type="component" value="Chromosome"/>
</dbReference>
<dbReference type="KEGG" id="csr:Cspa_c31900"/>
<dbReference type="GO" id="GO:0005524">
    <property type="term" value="F:ATP binding"/>
    <property type="evidence" value="ECO:0007669"/>
    <property type="project" value="UniProtKB-KW"/>
</dbReference>
<gene>
    <name evidence="16" type="primary">phoR5</name>
    <name evidence="16" type="ORF">Cspa_c31900</name>
</gene>
<evidence type="ECO:0000313" key="16">
    <source>
        <dbReference type="EMBL" id="AGF56951.1"/>
    </source>
</evidence>
<keyword evidence="5" id="KW-0597">Phosphoprotein</keyword>
<keyword evidence="12" id="KW-0902">Two-component regulatory system</keyword>
<keyword evidence="13 14" id="KW-0472">Membrane</keyword>
<dbReference type="PATRIC" id="fig|931276.5.peg.3212"/>
<evidence type="ECO:0000256" key="2">
    <source>
        <dbReference type="ARBA" id="ARBA00004651"/>
    </source>
</evidence>
<dbReference type="PROSITE" id="PS50109">
    <property type="entry name" value="HIS_KIN"/>
    <property type="match status" value="1"/>
</dbReference>
<feature type="domain" description="Histidine kinase" evidence="15">
    <location>
        <begin position="576"/>
        <end position="790"/>
    </location>
</feature>
<keyword evidence="11 14" id="KW-1133">Transmembrane helix</keyword>
<keyword evidence="9" id="KW-0418">Kinase</keyword>
<keyword evidence="4" id="KW-1003">Cell membrane</keyword>
<dbReference type="GO" id="GO:0005886">
    <property type="term" value="C:plasma membrane"/>
    <property type="evidence" value="ECO:0007669"/>
    <property type="project" value="UniProtKB-SubCell"/>
</dbReference>
<feature type="transmembrane region" description="Helical" evidence="14">
    <location>
        <begin position="457"/>
        <end position="480"/>
    </location>
</feature>
<evidence type="ECO:0000313" key="17">
    <source>
        <dbReference type="Proteomes" id="UP000011728"/>
    </source>
</evidence>
<feature type="transmembrane region" description="Helical" evidence="14">
    <location>
        <begin position="25"/>
        <end position="47"/>
    </location>
</feature>
<dbReference type="CDD" id="cd00082">
    <property type="entry name" value="HisKA"/>
    <property type="match status" value="1"/>
</dbReference>
<reference evidence="16 17" key="1">
    <citation type="submission" date="2013-02" db="EMBL/GenBank/DDBJ databases">
        <title>Genome sequence of Clostridium saccharoperbutylacetonicum N1-4(HMT).</title>
        <authorList>
            <person name="Poehlein A."/>
            <person name="Daniel R."/>
        </authorList>
    </citation>
    <scope>NUCLEOTIDE SEQUENCE [LARGE SCALE GENOMIC DNA]</scope>
    <source>
        <strain evidence="17">N1-4(HMT)</strain>
    </source>
</reference>
<name>M1MQD2_9CLOT</name>
<evidence type="ECO:0000256" key="1">
    <source>
        <dbReference type="ARBA" id="ARBA00000085"/>
    </source>
</evidence>
<protein>
    <recommendedName>
        <fullName evidence="3">histidine kinase</fullName>
        <ecNumber evidence="3">2.7.13.3</ecNumber>
    </recommendedName>
</protein>
<dbReference type="Pfam" id="PF00512">
    <property type="entry name" value="HisKA"/>
    <property type="match status" value="1"/>
</dbReference>
<feature type="transmembrane region" description="Helical" evidence="14">
    <location>
        <begin position="294"/>
        <end position="319"/>
    </location>
</feature>
<feature type="transmembrane region" description="Helical" evidence="14">
    <location>
        <begin position="339"/>
        <end position="363"/>
    </location>
</feature>
<dbReference type="InterPro" id="IPR036097">
    <property type="entry name" value="HisK_dim/P_sf"/>
</dbReference>
<evidence type="ECO:0000256" key="13">
    <source>
        <dbReference type="ARBA" id="ARBA00023136"/>
    </source>
</evidence>
<comment type="subcellular location">
    <subcellularLocation>
        <location evidence="2">Cell membrane</location>
        <topology evidence="2">Multi-pass membrane protein</topology>
    </subcellularLocation>
</comment>
<evidence type="ECO:0000256" key="7">
    <source>
        <dbReference type="ARBA" id="ARBA00022692"/>
    </source>
</evidence>